<comment type="caution">
    <text evidence="3">The sequence shown here is derived from an EMBL/GenBank/DDBJ whole genome shotgun (WGS) entry which is preliminary data.</text>
</comment>
<proteinExistence type="predicted"/>
<dbReference type="EMBL" id="UPSH01000001">
    <property type="protein sequence ID" value="VBB17698.1"/>
    <property type="molecule type" value="Genomic_DNA"/>
</dbReference>
<dbReference type="PANTHER" id="PTHR23310">
    <property type="entry name" value="ACYL-COA-BINDING PROTEIN, ACBP"/>
    <property type="match status" value="1"/>
</dbReference>
<dbReference type="PANTHER" id="PTHR23310:SF62">
    <property type="entry name" value="ACYL-COA BINDING PROTEIN 1, ISOFORM A"/>
    <property type="match status" value="1"/>
</dbReference>
<organism evidence="3 4">
    <name type="scientific">Yasminevirus sp. GU-2018</name>
    <dbReference type="NCBI Taxonomy" id="2420051"/>
    <lineage>
        <taxon>Viruses</taxon>
        <taxon>Varidnaviria</taxon>
        <taxon>Bamfordvirae</taxon>
        <taxon>Nucleocytoviricota</taxon>
        <taxon>Megaviricetes</taxon>
        <taxon>Imitervirales</taxon>
        <taxon>Mimiviridae</taxon>
        <taxon>Klosneuvirinae</taxon>
        <taxon>Yasminevirus</taxon>
        <taxon>Yasminevirus saudimassiliense</taxon>
    </lineage>
</organism>
<dbReference type="Proteomes" id="UP000594342">
    <property type="component" value="Unassembled WGS sequence"/>
</dbReference>
<sequence>MPGKSEVQENFEFAVKQVRDSDPNAKNAPSNETKLKFYGLYKQATEGPCNTSRPWAIQVVECAKWDAWNALGKMSKETAMLKYCELYAEHQ</sequence>
<dbReference type="Gene3D" id="1.20.80.10">
    <property type="match status" value="1"/>
</dbReference>
<gene>
    <name evidence="3" type="ORF">YASMINEVIRUS_161</name>
</gene>
<dbReference type="PROSITE" id="PS00880">
    <property type="entry name" value="ACB_1"/>
    <property type="match status" value="1"/>
</dbReference>
<dbReference type="InterPro" id="IPR014352">
    <property type="entry name" value="FERM/acyl-CoA-bd_prot_sf"/>
</dbReference>
<evidence type="ECO:0000259" key="2">
    <source>
        <dbReference type="PROSITE" id="PS51228"/>
    </source>
</evidence>
<dbReference type="PRINTS" id="PR00689">
    <property type="entry name" value="ACOABINDINGP"/>
</dbReference>
<feature type="domain" description="ACB" evidence="2">
    <location>
        <begin position="7"/>
        <end position="91"/>
    </location>
</feature>
<evidence type="ECO:0000256" key="1">
    <source>
        <dbReference type="ARBA" id="ARBA00023121"/>
    </source>
</evidence>
<dbReference type="InterPro" id="IPR035984">
    <property type="entry name" value="Acyl-CoA-binding_sf"/>
</dbReference>
<keyword evidence="1" id="KW-0446">Lipid-binding</keyword>
<dbReference type="SUPFAM" id="SSF47027">
    <property type="entry name" value="Acyl-CoA binding protein"/>
    <property type="match status" value="1"/>
</dbReference>
<evidence type="ECO:0000313" key="3">
    <source>
        <dbReference type="EMBL" id="VBB17698.1"/>
    </source>
</evidence>
<dbReference type="PROSITE" id="PS51228">
    <property type="entry name" value="ACB_2"/>
    <property type="match status" value="1"/>
</dbReference>
<reference evidence="3 4" key="1">
    <citation type="submission" date="2018-10" db="EMBL/GenBank/DDBJ databases">
        <authorList>
            <consortium name="IHU Genomes"/>
        </authorList>
    </citation>
    <scope>NUCLEOTIDE SEQUENCE [LARGE SCALE GENOMIC DNA]</scope>
    <source>
        <strain evidence="3 4">A1</strain>
    </source>
</reference>
<dbReference type="InterPro" id="IPR000582">
    <property type="entry name" value="Acyl-CoA-binding_protein"/>
</dbReference>
<dbReference type="InterPro" id="IPR022408">
    <property type="entry name" value="Acyl-CoA-binding_prot_CS"/>
</dbReference>
<accession>A0A5K0U706</accession>
<name>A0A5K0U706_9VIRU</name>
<dbReference type="Pfam" id="PF00887">
    <property type="entry name" value="ACBP"/>
    <property type="match status" value="1"/>
</dbReference>
<dbReference type="GO" id="GO:0006631">
    <property type="term" value="P:fatty acid metabolic process"/>
    <property type="evidence" value="ECO:0007669"/>
    <property type="project" value="TreeGrafter"/>
</dbReference>
<protein>
    <submittedName>
        <fullName evidence="3">Acyl-CoA-binding protein</fullName>
    </submittedName>
</protein>
<dbReference type="GO" id="GO:0000062">
    <property type="term" value="F:fatty-acyl-CoA binding"/>
    <property type="evidence" value="ECO:0007669"/>
    <property type="project" value="InterPro"/>
</dbReference>
<evidence type="ECO:0000313" key="4">
    <source>
        <dbReference type="Proteomes" id="UP000594342"/>
    </source>
</evidence>
<keyword evidence="4" id="KW-1185">Reference proteome</keyword>